<dbReference type="GO" id="GO:0015807">
    <property type="term" value="P:L-amino acid transport"/>
    <property type="evidence" value="ECO:0007669"/>
    <property type="project" value="TreeGrafter"/>
</dbReference>
<comment type="similarity">
    <text evidence="1">Belongs to the ABC transporter superfamily.</text>
</comment>
<gene>
    <name evidence="7" type="ORF">SAMN04489713_10674</name>
</gene>
<dbReference type="SUPFAM" id="SSF52540">
    <property type="entry name" value="P-loop containing nucleoside triphosphate hydrolases"/>
    <property type="match status" value="1"/>
</dbReference>
<organism evidence="7 8">
    <name type="scientific">Actinomadura madurae</name>
    <dbReference type="NCBI Taxonomy" id="1993"/>
    <lineage>
        <taxon>Bacteria</taxon>
        <taxon>Bacillati</taxon>
        <taxon>Actinomycetota</taxon>
        <taxon>Actinomycetes</taxon>
        <taxon>Streptosporangiales</taxon>
        <taxon>Thermomonosporaceae</taxon>
        <taxon>Actinomadura</taxon>
    </lineage>
</organism>
<proteinExistence type="inferred from homology"/>
<feature type="domain" description="ABC transporter" evidence="6">
    <location>
        <begin position="19"/>
        <end position="237"/>
    </location>
</feature>
<keyword evidence="8" id="KW-1185">Reference proteome</keyword>
<dbReference type="GO" id="GO:0016887">
    <property type="term" value="F:ATP hydrolysis activity"/>
    <property type="evidence" value="ECO:0007669"/>
    <property type="project" value="InterPro"/>
</dbReference>
<evidence type="ECO:0000256" key="4">
    <source>
        <dbReference type="ARBA" id="ARBA00022840"/>
    </source>
</evidence>
<dbReference type="InterPro" id="IPR027417">
    <property type="entry name" value="P-loop_NTPase"/>
</dbReference>
<sequence length="247" mass="25835">MTERSERSEGAADRGAAVVEVSDLVVRYGTATALDRVGLTVGAGELVALIGPNGAGKTSLVNAIAGVLRPAAGRVDLRGRVALVPEGRQMFDDLTVEDNLVLGAWRRRRAKGARDTGRVYDVLPRLAELRRRRAGSLSGGEQQMVAFGRALMAEPDVIVVDELSLGLAPLVTADLVAHLRALNAARGLAVLLIEQNARLALDLCGRGYVLEAGRIRAEGPAAELAAGPEVADAYLGGRDGGGTEERA</sequence>
<evidence type="ECO:0000313" key="7">
    <source>
        <dbReference type="EMBL" id="SFO44546.1"/>
    </source>
</evidence>
<dbReference type="RefSeq" id="WP_075021685.1">
    <property type="nucleotide sequence ID" value="NZ_FOVH01000006.1"/>
</dbReference>
<dbReference type="InterPro" id="IPR017871">
    <property type="entry name" value="ABC_transporter-like_CS"/>
</dbReference>
<dbReference type="eggNOG" id="COG0410">
    <property type="taxonomic scope" value="Bacteria"/>
</dbReference>
<dbReference type="SMART" id="SM00382">
    <property type="entry name" value="AAA"/>
    <property type="match status" value="1"/>
</dbReference>
<dbReference type="GO" id="GO:0015658">
    <property type="term" value="F:branched-chain amino acid transmembrane transporter activity"/>
    <property type="evidence" value="ECO:0007669"/>
    <property type="project" value="TreeGrafter"/>
</dbReference>
<evidence type="ECO:0000256" key="2">
    <source>
        <dbReference type="ARBA" id="ARBA00022448"/>
    </source>
</evidence>
<dbReference type="PROSITE" id="PS50893">
    <property type="entry name" value="ABC_TRANSPORTER_2"/>
    <property type="match status" value="1"/>
</dbReference>
<dbReference type="PANTHER" id="PTHR43820:SF4">
    <property type="entry name" value="HIGH-AFFINITY BRANCHED-CHAIN AMINO ACID TRANSPORT ATP-BINDING PROTEIN LIVF"/>
    <property type="match status" value="1"/>
</dbReference>
<dbReference type="EMBL" id="FOVH01000006">
    <property type="protein sequence ID" value="SFO44546.1"/>
    <property type="molecule type" value="Genomic_DNA"/>
</dbReference>
<evidence type="ECO:0000259" key="6">
    <source>
        <dbReference type="PROSITE" id="PS50893"/>
    </source>
</evidence>
<keyword evidence="2" id="KW-0813">Transport</keyword>
<dbReference type="GO" id="GO:0005524">
    <property type="term" value="F:ATP binding"/>
    <property type="evidence" value="ECO:0007669"/>
    <property type="project" value="UniProtKB-KW"/>
</dbReference>
<evidence type="ECO:0000313" key="8">
    <source>
        <dbReference type="Proteomes" id="UP000183413"/>
    </source>
</evidence>
<protein>
    <submittedName>
        <fullName evidence="7">Branched-chain amino acid transport system ATP-binding protein</fullName>
    </submittedName>
</protein>
<accession>A0A1I5H966</accession>
<dbReference type="InterPro" id="IPR052156">
    <property type="entry name" value="BCAA_Transport_ATP-bd_LivF"/>
</dbReference>
<dbReference type="InterPro" id="IPR003439">
    <property type="entry name" value="ABC_transporter-like_ATP-bd"/>
</dbReference>
<dbReference type="AlphaFoldDB" id="A0A1I5H966"/>
<dbReference type="STRING" id="1993.SAMN04489713_10674"/>
<dbReference type="InParanoid" id="A0A1I5H966"/>
<evidence type="ECO:0000256" key="3">
    <source>
        <dbReference type="ARBA" id="ARBA00022741"/>
    </source>
</evidence>
<dbReference type="Gene3D" id="3.40.50.300">
    <property type="entry name" value="P-loop containing nucleotide triphosphate hydrolases"/>
    <property type="match status" value="1"/>
</dbReference>
<reference evidence="7 8" key="1">
    <citation type="submission" date="2016-10" db="EMBL/GenBank/DDBJ databases">
        <authorList>
            <person name="de Groot N.N."/>
        </authorList>
    </citation>
    <scope>NUCLEOTIDE SEQUENCE [LARGE SCALE GENOMIC DNA]</scope>
    <source>
        <strain evidence="7 8">DSM 43067</strain>
    </source>
</reference>
<dbReference type="InterPro" id="IPR003593">
    <property type="entry name" value="AAA+_ATPase"/>
</dbReference>
<dbReference type="Proteomes" id="UP000183413">
    <property type="component" value="Unassembled WGS sequence"/>
</dbReference>
<keyword evidence="4 7" id="KW-0067">ATP-binding</keyword>
<dbReference type="PANTHER" id="PTHR43820">
    <property type="entry name" value="HIGH-AFFINITY BRANCHED-CHAIN AMINO ACID TRANSPORT ATP-BINDING PROTEIN LIVF"/>
    <property type="match status" value="1"/>
</dbReference>
<keyword evidence="3" id="KW-0547">Nucleotide-binding</keyword>
<dbReference type="Pfam" id="PF00005">
    <property type="entry name" value="ABC_tran"/>
    <property type="match status" value="1"/>
</dbReference>
<dbReference type="PROSITE" id="PS00211">
    <property type="entry name" value="ABC_TRANSPORTER_1"/>
    <property type="match status" value="1"/>
</dbReference>
<evidence type="ECO:0000256" key="1">
    <source>
        <dbReference type="ARBA" id="ARBA00005417"/>
    </source>
</evidence>
<evidence type="ECO:0000256" key="5">
    <source>
        <dbReference type="ARBA" id="ARBA00022970"/>
    </source>
</evidence>
<keyword evidence="5" id="KW-0029">Amino-acid transport</keyword>
<name>A0A1I5H966_9ACTN</name>